<evidence type="ECO:0000256" key="1">
    <source>
        <dbReference type="SAM" id="MobiDB-lite"/>
    </source>
</evidence>
<gene>
    <name evidence="2" type="ORF">SISSUDRAFT_552080</name>
</gene>
<proteinExistence type="predicted"/>
<dbReference type="Proteomes" id="UP000076798">
    <property type="component" value="Unassembled WGS sequence"/>
</dbReference>
<reference evidence="2 3" key="1">
    <citation type="journal article" date="2016" name="Mol. Biol. Evol.">
        <title>Comparative Genomics of Early-Diverging Mushroom-Forming Fungi Provides Insights into the Origins of Lignocellulose Decay Capabilities.</title>
        <authorList>
            <person name="Nagy L.G."/>
            <person name="Riley R."/>
            <person name="Tritt A."/>
            <person name="Adam C."/>
            <person name="Daum C."/>
            <person name="Floudas D."/>
            <person name="Sun H."/>
            <person name="Yadav J.S."/>
            <person name="Pangilinan J."/>
            <person name="Larsson K.H."/>
            <person name="Matsuura K."/>
            <person name="Barry K."/>
            <person name="Labutti K."/>
            <person name="Kuo R."/>
            <person name="Ohm R.A."/>
            <person name="Bhattacharya S.S."/>
            <person name="Shirouzu T."/>
            <person name="Yoshinaga Y."/>
            <person name="Martin F.M."/>
            <person name="Grigoriev I.V."/>
            <person name="Hibbett D.S."/>
        </authorList>
    </citation>
    <scope>NUCLEOTIDE SEQUENCE [LARGE SCALE GENOMIC DNA]</scope>
    <source>
        <strain evidence="2 3">HHB10207 ss-3</strain>
    </source>
</reference>
<dbReference type="EMBL" id="KV428346">
    <property type="protein sequence ID" value="KZT32350.1"/>
    <property type="molecule type" value="Genomic_DNA"/>
</dbReference>
<evidence type="ECO:0000313" key="3">
    <source>
        <dbReference type="Proteomes" id="UP000076798"/>
    </source>
</evidence>
<evidence type="ECO:0000313" key="2">
    <source>
        <dbReference type="EMBL" id="KZT32350.1"/>
    </source>
</evidence>
<keyword evidence="3" id="KW-1185">Reference proteome</keyword>
<feature type="compositionally biased region" description="Basic and acidic residues" evidence="1">
    <location>
        <begin position="323"/>
        <end position="333"/>
    </location>
</feature>
<protein>
    <submittedName>
        <fullName evidence="2">Uncharacterized protein</fullName>
    </submittedName>
</protein>
<sequence length="361" mass="40820">MAEPPSASPSAPLPVLSVARETSDIYIVSPNASFAPPSPRLNQEIQMRSDGRYGDADYTARPQFYFPEYPHLPFIPTQSHLDYAGYKIMWRGLTPEDLEPILTHSNPSLRRLSPSTRDSLTTCMTSLLDDLDGYIASIRPLVSPPTLRHAFYLINHPRTRLHFAKQKMPWRDLCRIWGQFQRVWLEIAGMHEYLKVQFGRDVEPRLHPAESFLGAFTEQEDIARTLFASGVPVWRLSPHDPMHANIPSIAHHIYPALPALCPSSLGNVGDNNPWEPLGSFLRTDPSSVARRHREDNEFMPNAQALHVQTLPTSSRSELGSVENQRHLSHRAERNGASQGPAQRHHPYGPDPTHVLRTHRTS</sequence>
<dbReference type="OrthoDB" id="2643173at2759"/>
<dbReference type="AlphaFoldDB" id="A0A165XML1"/>
<feature type="region of interest" description="Disordered" evidence="1">
    <location>
        <begin position="307"/>
        <end position="361"/>
    </location>
</feature>
<dbReference type="STRING" id="1314776.A0A165XML1"/>
<name>A0A165XML1_9AGAM</name>
<accession>A0A165XML1</accession>
<organism evidence="2 3">
    <name type="scientific">Sistotremastrum suecicum HHB10207 ss-3</name>
    <dbReference type="NCBI Taxonomy" id="1314776"/>
    <lineage>
        <taxon>Eukaryota</taxon>
        <taxon>Fungi</taxon>
        <taxon>Dikarya</taxon>
        <taxon>Basidiomycota</taxon>
        <taxon>Agaricomycotina</taxon>
        <taxon>Agaricomycetes</taxon>
        <taxon>Sistotremastrales</taxon>
        <taxon>Sistotremastraceae</taxon>
        <taxon>Sistotremastrum</taxon>
    </lineage>
</organism>